<protein>
    <recommendedName>
        <fullName evidence="4">Transporter</fullName>
    </recommendedName>
</protein>
<name>A0A840UX26_9BACT</name>
<dbReference type="Proteomes" id="UP000539642">
    <property type="component" value="Unassembled WGS sequence"/>
</dbReference>
<comment type="caution">
    <text evidence="2">The sequence shown here is derived from an EMBL/GenBank/DDBJ whole genome shotgun (WGS) entry which is preliminary data.</text>
</comment>
<dbReference type="Pfam" id="PF13557">
    <property type="entry name" value="Phenol_MetA_deg"/>
    <property type="match status" value="1"/>
</dbReference>
<proteinExistence type="predicted"/>
<keyword evidence="1" id="KW-0732">Signal</keyword>
<evidence type="ECO:0000313" key="3">
    <source>
        <dbReference type="Proteomes" id="UP000539642"/>
    </source>
</evidence>
<reference evidence="2 3" key="1">
    <citation type="submission" date="2020-08" db="EMBL/GenBank/DDBJ databases">
        <title>Genomic Encyclopedia of Type Strains, Phase IV (KMG-IV): sequencing the most valuable type-strain genomes for metagenomic binning, comparative biology and taxonomic classification.</title>
        <authorList>
            <person name="Goeker M."/>
        </authorList>
    </citation>
    <scope>NUCLEOTIDE SEQUENCE [LARGE SCALE GENOMIC DNA]</scope>
    <source>
        <strain evidence="2 3">DSM 28570</strain>
    </source>
</reference>
<dbReference type="RefSeq" id="WP_183352263.1">
    <property type="nucleotide sequence ID" value="NZ_JACHEO010000026.1"/>
</dbReference>
<accession>A0A840UX26</accession>
<evidence type="ECO:0000256" key="1">
    <source>
        <dbReference type="SAM" id="SignalP"/>
    </source>
</evidence>
<dbReference type="InterPro" id="IPR025737">
    <property type="entry name" value="FApF"/>
</dbReference>
<dbReference type="EMBL" id="JACHEO010000026">
    <property type="protein sequence ID" value="MBB5349473.1"/>
    <property type="molecule type" value="Genomic_DNA"/>
</dbReference>
<gene>
    <name evidence="2" type="ORF">HNQ81_003227</name>
</gene>
<evidence type="ECO:0008006" key="4">
    <source>
        <dbReference type="Google" id="ProtNLM"/>
    </source>
</evidence>
<sequence>MKRVCAASLFVLITICTTTAWAGFGTHYTNGVEGIRAASLPPPGVYLRLYTVFYGADELKDRNGDGFGNFDLDVFAVVPRFIWVTNYKLLGADYFVDVVVPLVSTDISLGMGNMTLFSDDQFGLGDIAVEPFGLSWHGERYDAALAFGAYLPVGEYDETEPASPGLNYWTGMVTAGATYYLDQAKTWSASILARYEFHGENDDTEMTNGDDFHFEWGIGKKLAQFWEIGAAGYCQWQVTDDSGRGATDSRDQVYAAGPEVNYYIAPLKTNATFRYVMEFDAEDRSEGEVASLTLTYRF</sequence>
<dbReference type="AlphaFoldDB" id="A0A840UX26"/>
<keyword evidence="3" id="KW-1185">Reference proteome</keyword>
<evidence type="ECO:0000313" key="2">
    <source>
        <dbReference type="EMBL" id="MBB5349473.1"/>
    </source>
</evidence>
<feature type="chain" id="PRO_5032670188" description="Transporter" evidence="1">
    <location>
        <begin position="23"/>
        <end position="298"/>
    </location>
</feature>
<organism evidence="2 3">
    <name type="scientific">Desulfoprunum benzoelyticum</name>
    <dbReference type="NCBI Taxonomy" id="1506996"/>
    <lineage>
        <taxon>Bacteria</taxon>
        <taxon>Pseudomonadati</taxon>
        <taxon>Thermodesulfobacteriota</taxon>
        <taxon>Desulfobulbia</taxon>
        <taxon>Desulfobulbales</taxon>
        <taxon>Desulfobulbaceae</taxon>
        <taxon>Desulfoprunum</taxon>
    </lineage>
</organism>
<feature type="signal peptide" evidence="1">
    <location>
        <begin position="1"/>
        <end position="22"/>
    </location>
</feature>